<gene>
    <name evidence="2" type="ORF">Q0590_11120</name>
</gene>
<reference evidence="2" key="1">
    <citation type="submission" date="2023-07" db="EMBL/GenBank/DDBJ databases">
        <title>The genome sequence of Rhodocytophaga aerolata KACC 12507.</title>
        <authorList>
            <person name="Zhang X."/>
        </authorList>
    </citation>
    <scope>NUCLEOTIDE SEQUENCE</scope>
    <source>
        <strain evidence="2">KACC 12507</strain>
    </source>
</reference>
<dbReference type="Proteomes" id="UP001168528">
    <property type="component" value="Unassembled WGS sequence"/>
</dbReference>
<dbReference type="Pfam" id="PF13568">
    <property type="entry name" value="OMP_b-brl_2"/>
    <property type="match status" value="1"/>
</dbReference>
<evidence type="ECO:0000259" key="1">
    <source>
        <dbReference type="Pfam" id="PF13568"/>
    </source>
</evidence>
<sequence>MKKIALLSLFCLISIAGFSQVKLGLRVAPNISLNSVNSEGIYNDLEKDGSSLRFSAGPIADFFFADNYAFTTGLWYTVKRVGLSGTVPANDDSGAQISAKSLYNIQYLQLPVGLKLFTNEVAPDIRIFFTLGGTLDLKLAEKQKDEANNFLYREARNSDRKAFKPVDAGILFGAGAELVMGANTVLFGGLNYNRGLVNSLGRVEYPSGSRIVDDVRLTNSYFSLEVGLKF</sequence>
<dbReference type="RefSeq" id="WP_302037612.1">
    <property type="nucleotide sequence ID" value="NZ_JAUKPO010000005.1"/>
</dbReference>
<organism evidence="2 3">
    <name type="scientific">Rhodocytophaga aerolata</name>
    <dbReference type="NCBI Taxonomy" id="455078"/>
    <lineage>
        <taxon>Bacteria</taxon>
        <taxon>Pseudomonadati</taxon>
        <taxon>Bacteroidota</taxon>
        <taxon>Cytophagia</taxon>
        <taxon>Cytophagales</taxon>
        <taxon>Rhodocytophagaceae</taxon>
        <taxon>Rhodocytophaga</taxon>
    </lineage>
</organism>
<dbReference type="InterPro" id="IPR025665">
    <property type="entry name" value="Beta-barrel_OMP_2"/>
</dbReference>
<keyword evidence="3" id="KW-1185">Reference proteome</keyword>
<proteinExistence type="predicted"/>
<evidence type="ECO:0000313" key="3">
    <source>
        <dbReference type="Proteomes" id="UP001168528"/>
    </source>
</evidence>
<accession>A0ABT8R3Y3</accession>
<name>A0ABT8R3Y3_9BACT</name>
<comment type="caution">
    <text evidence="2">The sequence shown here is derived from an EMBL/GenBank/DDBJ whole genome shotgun (WGS) entry which is preliminary data.</text>
</comment>
<dbReference type="EMBL" id="JAUKPO010000005">
    <property type="protein sequence ID" value="MDO1446807.1"/>
    <property type="molecule type" value="Genomic_DNA"/>
</dbReference>
<evidence type="ECO:0000313" key="2">
    <source>
        <dbReference type="EMBL" id="MDO1446807.1"/>
    </source>
</evidence>
<feature type="domain" description="Outer membrane protein beta-barrel" evidence="1">
    <location>
        <begin position="20"/>
        <end position="200"/>
    </location>
</feature>
<protein>
    <submittedName>
        <fullName evidence="2">Porin family protein</fullName>
    </submittedName>
</protein>